<dbReference type="EMBL" id="BMMS01000046">
    <property type="protein sequence ID" value="GGO99588.1"/>
    <property type="molecule type" value="Genomic_DNA"/>
</dbReference>
<reference evidence="5" key="1">
    <citation type="journal article" date="2014" name="Int. J. Syst. Evol. Microbiol.">
        <title>Complete genome sequence of Corynebacterium casei LMG S-19264T (=DSM 44701T), isolated from a smear-ripened cheese.</title>
        <authorList>
            <consortium name="US DOE Joint Genome Institute (JGI-PGF)"/>
            <person name="Walter F."/>
            <person name="Albersmeier A."/>
            <person name="Kalinowski J."/>
            <person name="Ruckert C."/>
        </authorList>
    </citation>
    <scope>NUCLEOTIDE SEQUENCE</scope>
    <source>
        <strain evidence="5">CGMCC 4.7201</strain>
    </source>
</reference>
<dbReference type="Gene3D" id="3.30.920.50">
    <property type="entry name" value="Beta-1,3-glucanase, C-terminal domain"/>
    <property type="match status" value="1"/>
</dbReference>
<feature type="domain" description="GH64" evidence="4">
    <location>
        <begin position="17"/>
        <end position="397"/>
    </location>
</feature>
<dbReference type="PROSITE" id="PS51318">
    <property type="entry name" value="TAT"/>
    <property type="match status" value="1"/>
</dbReference>
<keyword evidence="1" id="KW-0378">Hydrolase</keyword>
<dbReference type="Pfam" id="PF02839">
    <property type="entry name" value="CBM_5_12"/>
    <property type="match status" value="1"/>
</dbReference>
<dbReference type="GO" id="GO:0005576">
    <property type="term" value="C:extracellular region"/>
    <property type="evidence" value="ECO:0007669"/>
    <property type="project" value="InterPro"/>
</dbReference>
<dbReference type="InterPro" id="IPR036573">
    <property type="entry name" value="CBM_sf_5/12"/>
</dbReference>
<dbReference type="PROSITE" id="PS52006">
    <property type="entry name" value="GH64"/>
    <property type="match status" value="1"/>
</dbReference>
<feature type="compositionally biased region" description="Gly residues" evidence="2">
    <location>
        <begin position="407"/>
        <end position="436"/>
    </location>
</feature>
<dbReference type="Gene3D" id="2.60.110.10">
    <property type="entry name" value="Thaumatin"/>
    <property type="match status" value="1"/>
</dbReference>
<evidence type="ECO:0000256" key="3">
    <source>
        <dbReference type="SAM" id="SignalP"/>
    </source>
</evidence>
<comment type="caution">
    <text evidence="5">The sequence shown here is derived from an EMBL/GenBank/DDBJ whole genome shotgun (WGS) entry which is preliminary data.</text>
</comment>
<dbReference type="Gene3D" id="2.10.10.20">
    <property type="entry name" value="Carbohydrate-binding module superfamily 5/12"/>
    <property type="match status" value="1"/>
</dbReference>
<protein>
    <recommendedName>
        <fullName evidence="4">GH64 domain-containing protein</fullName>
    </recommendedName>
</protein>
<dbReference type="GO" id="GO:0005975">
    <property type="term" value="P:carbohydrate metabolic process"/>
    <property type="evidence" value="ECO:0007669"/>
    <property type="project" value="InterPro"/>
</dbReference>
<dbReference type="AlphaFoldDB" id="A0A917ZXI2"/>
<dbReference type="InterPro" id="IPR037176">
    <property type="entry name" value="Osmotin/thaumatin-like_sf"/>
</dbReference>
<dbReference type="InterPro" id="IPR003610">
    <property type="entry name" value="CBM5/12"/>
</dbReference>
<feature type="chain" id="PRO_5037530280" description="GH64 domain-containing protein" evidence="3">
    <location>
        <begin position="32"/>
        <end position="492"/>
    </location>
</feature>
<feature type="region of interest" description="Disordered" evidence="2">
    <location>
        <begin position="402"/>
        <end position="436"/>
    </location>
</feature>
<proteinExistence type="predicted"/>
<keyword evidence="6" id="KW-1185">Reference proteome</keyword>
<organism evidence="5 6">
    <name type="scientific">Wenjunlia tyrosinilytica</name>
    <dbReference type="NCBI Taxonomy" id="1544741"/>
    <lineage>
        <taxon>Bacteria</taxon>
        <taxon>Bacillati</taxon>
        <taxon>Actinomycetota</taxon>
        <taxon>Actinomycetes</taxon>
        <taxon>Kitasatosporales</taxon>
        <taxon>Streptomycetaceae</taxon>
        <taxon>Wenjunlia</taxon>
    </lineage>
</organism>
<dbReference type="GO" id="GO:0004553">
    <property type="term" value="F:hydrolase activity, hydrolyzing O-glycosyl compounds"/>
    <property type="evidence" value="ECO:0007669"/>
    <property type="project" value="InterPro"/>
</dbReference>
<dbReference type="CDD" id="cd09220">
    <property type="entry name" value="GH64-GluB-like"/>
    <property type="match status" value="1"/>
</dbReference>
<dbReference type="PANTHER" id="PTHR38165:SF1">
    <property type="entry name" value="GLUCANASE B"/>
    <property type="match status" value="1"/>
</dbReference>
<dbReference type="Proteomes" id="UP000641932">
    <property type="component" value="Unassembled WGS sequence"/>
</dbReference>
<accession>A0A917ZXI2</accession>
<dbReference type="InterPro" id="IPR037398">
    <property type="entry name" value="Glyco_hydro_64_fam"/>
</dbReference>
<evidence type="ECO:0000256" key="1">
    <source>
        <dbReference type="ARBA" id="ARBA00022801"/>
    </source>
</evidence>
<evidence type="ECO:0000256" key="2">
    <source>
        <dbReference type="SAM" id="MobiDB-lite"/>
    </source>
</evidence>
<feature type="signal peptide" evidence="3">
    <location>
        <begin position="1"/>
        <end position="31"/>
    </location>
</feature>
<dbReference type="SUPFAM" id="SSF51055">
    <property type="entry name" value="Carbohydrate binding domain"/>
    <property type="match status" value="1"/>
</dbReference>
<dbReference type="GO" id="GO:0030246">
    <property type="term" value="F:carbohydrate binding"/>
    <property type="evidence" value="ECO:0007669"/>
    <property type="project" value="InterPro"/>
</dbReference>
<dbReference type="InterPro" id="IPR006311">
    <property type="entry name" value="TAT_signal"/>
</dbReference>
<reference evidence="5" key="2">
    <citation type="submission" date="2020-09" db="EMBL/GenBank/DDBJ databases">
        <authorList>
            <person name="Sun Q."/>
            <person name="Zhou Y."/>
        </authorList>
    </citation>
    <scope>NUCLEOTIDE SEQUENCE</scope>
    <source>
        <strain evidence="5">CGMCC 4.7201</strain>
    </source>
</reference>
<sequence length="492" mass="50998">MVSRRAFLTASGAAVLSTPVLVGLLNSRASAGPATCELALENTSIPGTVNAYVTGREVGTDRVMLLRADGSKYYPPSPSQTHTPLGVNCAIPLNAAGAGPKVLTLPQMYGARVYFVRDDTLDFFINPGPALVEPGFATSTDPNYNKIWSFCEFTFNSTQLYSNVSYVDLVTALPIGLKLTGSATHTVQPMSEGALAGIASGLSAQAAQDGQPWDQLVVKNSAGTLIRAISPQNLMAPYFGQPDQMPFRSYWNAYIDKVWTKYSSTDLRVDLQGGRGVYTGRVTGGLLTFNDGSTFAKPASKDIFTCDHGPFANNPGDSDIRKGLLARVAAAFNRSTLLTFTNQPNGPTAADSYKDATTNHWARIVHANSPIGYAFPYDDVTGDGQPDVSGAAIDPNPTRFTVSVGNSGSGGGGGTSGGTNGGTTGGTTGGTNGGTTGGGGTCGPAWSASASYTPGDVVSYNGHTYTSTWYSTGAVPGDPSSWASWTDGGTCG</sequence>
<dbReference type="InterPro" id="IPR042517">
    <property type="entry name" value="Glyco_hydro_64_N_2"/>
</dbReference>
<name>A0A917ZXI2_9ACTN</name>
<dbReference type="SMART" id="SM00495">
    <property type="entry name" value="ChtBD3"/>
    <property type="match status" value="1"/>
</dbReference>
<feature type="region of interest" description="Disordered" evidence="2">
    <location>
        <begin position="473"/>
        <end position="492"/>
    </location>
</feature>
<dbReference type="InterPro" id="IPR032477">
    <property type="entry name" value="Glyco_hydro_64"/>
</dbReference>
<evidence type="ECO:0000313" key="5">
    <source>
        <dbReference type="EMBL" id="GGO99588.1"/>
    </source>
</evidence>
<gene>
    <name evidence="5" type="ORF">GCM10012280_66390</name>
</gene>
<dbReference type="PANTHER" id="PTHR38165">
    <property type="match status" value="1"/>
</dbReference>
<evidence type="ECO:0000313" key="6">
    <source>
        <dbReference type="Proteomes" id="UP000641932"/>
    </source>
</evidence>
<dbReference type="CDD" id="cd12215">
    <property type="entry name" value="ChiC_BD"/>
    <property type="match status" value="1"/>
</dbReference>
<evidence type="ECO:0000259" key="4">
    <source>
        <dbReference type="PROSITE" id="PS52006"/>
    </source>
</evidence>
<dbReference type="Pfam" id="PF16483">
    <property type="entry name" value="Glyco_hydro_64"/>
    <property type="match status" value="1"/>
</dbReference>
<keyword evidence="3" id="KW-0732">Signal</keyword>